<dbReference type="Gene3D" id="1.10.443.10">
    <property type="entry name" value="Intergrase catalytic core"/>
    <property type="match status" value="1"/>
</dbReference>
<evidence type="ECO:0008006" key="5">
    <source>
        <dbReference type="Google" id="ProtNLM"/>
    </source>
</evidence>
<dbReference type="EMBL" id="PGCI01000613">
    <property type="protein sequence ID" value="PLW24223.1"/>
    <property type="molecule type" value="Genomic_DNA"/>
</dbReference>
<dbReference type="GO" id="GO:0015074">
    <property type="term" value="P:DNA integration"/>
    <property type="evidence" value="ECO:0007669"/>
    <property type="project" value="InterPro"/>
</dbReference>
<dbReference type="PANTHER" id="PTHR34605:SF3">
    <property type="entry name" value="P CELL-TYPE AGGLUTINATION PROTEIN MAP4-LIKE-RELATED"/>
    <property type="match status" value="1"/>
</dbReference>
<name>A0A2N5T3M9_9BASI</name>
<reference evidence="3 4" key="1">
    <citation type="submission" date="2017-11" db="EMBL/GenBank/DDBJ databases">
        <title>De novo assembly and phasing of dikaryotic genomes from two isolates of Puccinia coronata f. sp. avenae, the causal agent of oat crown rust.</title>
        <authorList>
            <person name="Miller M.E."/>
            <person name="Zhang Y."/>
            <person name="Omidvar V."/>
            <person name="Sperschneider J."/>
            <person name="Schwessinger B."/>
            <person name="Raley C."/>
            <person name="Palmer J.M."/>
            <person name="Garnica D."/>
            <person name="Upadhyaya N."/>
            <person name="Rathjen J."/>
            <person name="Taylor J.M."/>
            <person name="Park R.F."/>
            <person name="Dodds P.N."/>
            <person name="Hirsch C.D."/>
            <person name="Kianian S.F."/>
            <person name="Figueroa M."/>
        </authorList>
    </citation>
    <scope>NUCLEOTIDE SEQUENCE [LARGE SCALE GENOMIC DNA]</scope>
    <source>
        <strain evidence="1">12NC29</strain>
        <strain evidence="2">12SD80</strain>
    </source>
</reference>
<dbReference type="GO" id="GO:0003677">
    <property type="term" value="F:DNA binding"/>
    <property type="evidence" value="ECO:0007669"/>
    <property type="project" value="InterPro"/>
</dbReference>
<dbReference type="Proteomes" id="UP000235388">
    <property type="component" value="Unassembled WGS sequence"/>
</dbReference>
<organism evidence="1 3">
    <name type="scientific">Puccinia coronata f. sp. avenae</name>
    <dbReference type="NCBI Taxonomy" id="200324"/>
    <lineage>
        <taxon>Eukaryota</taxon>
        <taxon>Fungi</taxon>
        <taxon>Dikarya</taxon>
        <taxon>Basidiomycota</taxon>
        <taxon>Pucciniomycotina</taxon>
        <taxon>Pucciniomycetes</taxon>
        <taxon>Pucciniales</taxon>
        <taxon>Pucciniaceae</taxon>
        <taxon>Puccinia</taxon>
    </lineage>
</organism>
<keyword evidence="3" id="KW-1185">Reference proteome</keyword>
<gene>
    <name evidence="1" type="ORF">PCANC_12078</name>
    <name evidence="2" type="ORF">PCASD_10482</name>
</gene>
<dbReference type="EMBL" id="PGCJ01000803">
    <property type="protein sequence ID" value="PLW20090.1"/>
    <property type="molecule type" value="Genomic_DNA"/>
</dbReference>
<dbReference type="Proteomes" id="UP000235392">
    <property type="component" value="Unassembled WGS sequence"/>
</dbReference>
<protein>
    <recommendedName>
        <fullName evidence="5">Tyr recombinase domain-containing protein</fullName>
    </recommendedName>
</protein>
<dbReference type="InterPro" id="IPR013762">
    <property type="entry name" value="Integrase-like_cat_sf"/>
</dbReference>
<comment type="caution">
    <text evidence="1">The sequence shown here is derived from an EMBL/GenBank/DDBJ whole genome shotgun (WGS) entry which is preliminary data.</text>
</comment>
<dbReference type="OrthoDB" id="2506287at2759"/>
<dbReference type="PANTHER" id="PTHR34605">
    <property type="entry name" value="PHAGE_INTEGRASE DOMAIN-CONTAINING PROTEIN"/>
    <property type="match status" value="1"/>
</dbReference>
<dbReference type="GO" id="GO:0006310">
    <property type="term" value="P:DNA recombination"/>
    <property type="evidence" value="ECO:0007669"/>
    <property type="project" value="InterPro"/>
</dbReference>
<evidence type="ECO:0000313" key="4">
    <source>
        <dbReference type="Proteomes" id="UP000235392"/>
    </source>
</evidence>
<dbReference type="AlphaFoldDB" id="A0A2N5T3M9"/>
<sequence length="154" mass="16855">MIDHLVKLARKLCTGGPKEKAVLDLALVAFWGLARLGEITYLSRSGVPNPRREVHAADVAFKETLDGKIKGTITLRNAKTAKPGKPQKLLLQQVDNLLCPVGALRRRQEEARGPADSLFGYYETDGTRTNLTKSEQQCNSYAAHSGSVAKAQRI</sequence>
<accession>A0A2N5T3M9</accession>
<evidence type="ECO:0000313" key="1">
    <source>
        <dbReference type="EMBL" id="PLW20090.1"/>
    </source>
</evidence>
<proteinExistence type="predicted"/>
<evidence type="ECO:0000313" key="2">
    <source>
        <dbReference type="EMBL" id="PLW24223.1"/>
    </source>
</evidence>
<dbReference type="InterPro" id="IPR052925">
    <property type="entry name" value="Phage_Integrase-like_Recomb"/>
</dbReference>
<evidence type="ECO:0000313" key="3">
    <source>
        <dbReference type="Proteomes" id="UP000235388"/>
    </source>
</evidence>